<comment type="caution">
    <text evidence="1">The sequence shown here is derived from an EMBL/GenBank/DDBJ whole genome shotgun (WGS) entry which is preliminary data.</text>
</comment>
<reference evidence="1 2" key="1">
    <citation type="journal article" date="2018" name="Front. Plant Sci.">
        <title>Red Clover (Trifolium pratense) and Zigzag Clover (T. medium) - A Picture of Genomic Similarities and Differences.</title>
        <authorList>
            <person name="Dluhosova J."/>
            <person name="Istvanek J."/>
            <person name="Nedelnik J."/>
            <person name="Repkova J."/>
        </authorList>
    </citation>
    <scope>NUCLEOTIDE SEQUENCE [LARGE SCALE GENOMIC DNA]</scope>
    <source>
        <strain evidence="2">cv. 10/8</strain>
        <tissue evidence="1">Leaf</tissue>
    </source>
</reference>
<name>A0A392TMU7_9FABA</name>
<proteinExistence type="predicted"/>
<protein>
    <submittedName>
        <fullName evidence="1">Uncharacterized protein</fullName>
    </submittedName>
</protein>
<accession>A0A392TMU7</accession>
<keyword evidence="2" id="KW-1185">Reference proteome</keyword>
<organism evidence="1 2">
    <name type="scientific">Trifolium medium</name>
    <dbReference type="NCBI Taxonomy" id="97028"/>
    <lineage>
        <taxon>Eukaryota</taxon>
        <taxon>Viridiplantae</taxon>
        <taxon>Streptophyta</taxon>
        <taxon>Embryophyta</taxon>
        <taxon>Tracheophyta</taxon>
        <taxon>Spermatophyta</taxon>
        <taxon>Magnoliopsida</taxon>
        <taxon>eudicotyledons</taxon>
        <taxon>Gunneridae</taxon>
        <taxon>Pentapetalae</taxon>
        <taxon>rosids</taxon>
        <taxon>fabids</taxon>
        <taxon>Fabales</taxon>
        <taxon>Fabaceae</taxon>
        <taxon>Papilionoideae</taxon>
        <taxon>50 kb inversion clade</taxon>
        <taxon>NPAAA clade</taxon>
        <taxon>Hologalegina</taxon>
        <taxon>IRL clade</taxon>
        <taxon>Trifolieae</taxon>
        <taxon>Trifolium</taxon>
    </lineage>
</organism>
<evidence type="ECO:0000313" key="2">
    <source>
        <dbReference type="Proteomes" id="UP000265520"/>
    </source>
</evidence>
<sequence length="26" mass="2955">MLSILHRLSLKLKDAEEEGKSSLDLE</sequence>
<feature type="non-terminal residue" evidence="1">
    <location>
        <position position="26"/>
    </location>
</feature>
<dbReference type="AlphaFoldDB" id="A0A392TMU7"/>
<dbReference type="Proteomes" id="UP000265520">
    <property type="component" value="Unassembled WGS sequence"/>
</dbReference>
<evidence type="ECO:0000313" key="1">
    <source>
        <dbReference type="EMBL" id="MCI62501.1"/>
    </source>
</evidence>
<dbReference type="EMBL" id="LXQA010620107">
    <property type="protein sequence ID" value="MCI62501.1"/>
    <property type="molecule type" value="Genomic_DNA"/>
</dbReference>